<evidence type="ECO:0000313" key="2">
    <source>
        <dbReference type="Proteomes" id="UP001066276"/>
    </source>
</evidence>
<dbReference type="Proteomes" id="UP001066276">
    <property type="component" value="Chromosome 7"/>
</dbReference>
<evidence type="ECO:0000313" key="1">
    <source>
        <dbReference type="EMBL" id="KAJ1125130.1"/>
    </source>
</evidence>
<proteinExistence type="predicted"/>
<protein>
    <submittedName>
        <fullName evidence="1">Uncharacterized protein</fullName>
    </submittedName>
</protein>
<name>A0AAV7PAE3_PLEWA</name>
<organism evidence="1 2">
    <name type="scientific">Pleurodeles waltl</name>
    <name type="common">Iberian ribbed newt</name>
    <dbReference type="NCBI Taxonomy" id="8319"/>
    <lineage>
        <taxon>Eukaryota</taxon>
        <taxon>Metazoa</taxon>
        <taxon>Chordata</taxon>
        <taxon>Craniata</taxon>
        <taxon>Vertebrata</taxon>
        <taxon>Euteleostomi</taxon>
        <taxon>Amphibia</taxon>
        <taxon>Batrachia</taxon>
        <taxon>Caudata</taxon>
        <taxon>Salamandroidea</taxon>
        <taxon>Salamandridae</taxon>
        <taxon>Pleurodelinae</taxon>
        <taxon>Pleurodeles</taxon>
    </lineage>
</organism>
<comment type="caution">
    <text evidence="1">The sequence shown here is derived from an EMBL/GenBank/DDBJ whole genome shotgun (WGS) entry which is preliminary data.</text>
</comment>
<gene>
    <name evidence="1" type="ORF">NDU88_003567</name>
</gene>
<reference evidence="1" key="1">
    <citation type="journal article" date="2022" name="bioRxiv">
        <title>Sequencing and chromosome-scale assembly of the giantPleurodeles waltlgenome.</title>
        <authorList>
            <person name="Brown T."/>
            <person name="Elewa A."/>
            <person name="Iarovenko S."/>
            <person name="Subramanian E."/>
            <person name="Araus A.J."/>
            <person name="Petzold A."/>
            <person name="Susuki M."/>
            <person name="Suzuki K.-i.T."/>
            <person name="Hayashi T."/>
            <person name="Toyoda A."/>
            <person name="Oliveira C."/>
            <person name="Osipova E."/>
            <person name="Leigh N.D."/>
            <person name="Simon A."/>
            <person name="Yun M.H."/>
        </authorList>
    </citation>
    <scope>NUCLEOTIDE SEQUENCE</scope>
    <source>
        <strain evidence="1">20211129_DDA</strain>
        <tissue evidence="1">Liver</tissue>
    </source>
</reference>
<sequence length="72" mass="7959">MPIVNAQNHKCVAFIINVCTLQSTAQHYTGDKGSTYLCCPDAAVARLYTRQAVLMLRLNSPEERLIGAHPIM</sequence>
<dbReference type="EMBL" id="JANPWB010000011">
    <property type="protein sequence ID" value="KAJ1125130.1"/>
    <property type="molecule type" value="Genomic_DNA"/>
</dbReference>
<accession>A0AAV7PAE3</accession>
<dbReference type="AlphaFoldDB" id="A0AAV7PAE3"/>
<keyword evidence="2" id="KW-1185">Reference proteome</keyword>